<evidence type="ECO:0000313" key="1">
    <source>
        <dbReference type="EMBL" id="RNF36067.1"/>
    </source>
</evidence>
<accession>A0A3R7LJG6</accession>
<protein>
    <submittedName>
        <fullName evidence="1">Uncharacterized protein</fullName>
    </submittedName>
</protein>
<sequence length="117" mass="13397">MRIQTVWQGDCDISALVSCHDGWKFTPVIGLYMRAEFTFVSKVSLGFQQTEIFERYRPIVFELELCSQHPVVHDMFEALAAGRIFEVCIKQLGTQFDWSEIIQDQKIGGSVHDVLPS</sequence>
<name>A0A3R7LJG6_9RHOB</name>
<organism evidence="1 2">
    <name type="scientific">Paracoccus methylarcula</name>
    <dbReference type="NCBI Taxonomy" id="72022"/>
    <lineage>
        <taxon>Bacteria</taxon>
        <taxon>Pseudomonadati</taxon>
        <taxon>Pseudomonadota</taxon>
        <taxon>Alphaproteobacteria</taxon>
        <taxon>Rhodobacterales</taxon>
        <taxon>Paracoccaceae</taxon>
        <taxon>Paracoccus</taxon>
    </lineage>
</organism>
<gene>
    <name evidence="1" type="ORF">A7A09_001280</name>
</gene>
<proteinExistence type="predicted"/>
<dbReference type="AlphaFoldDB" id="A0A3R7LJG6"/>
<keyword evidence="2" id="KW-1185">Reference proteome</keyword>
<dbReference type="Proteomes" id="UP000238137">
    <property type="component" value="Unassembled WGS sequence"/>
</dbReference>
<reference evidence="1" key="1">
    <citation type="submission" date="2018-05" db="EMBL/GenBank/DDBJ databases">
        <title>Reclassification of Methylarcula marina and Methylarcula terricola as Paracoccus methylarcula sp.nov., comb.nov. and Paracoccus terricola comb.nov.</title>
        <authorList>
            <person name="Shmareva M.N."/>
            <person name="Doronina N.V."/>
            <person name="Vasilenko O.V."/>
            <person name="Tarlachkov S.V."/>
            <person name="Trotsenko Y.A."/>
        </authorList>
    </citation>
    <scope>NUCLEOTIDE SEQUENCE [LARGE SCALE GENOMIC DNA]</scope>
    <source>
        <strain evidence="1">VKM B-2159</strain>
    </source>
</reference>
<comment type="caution">
    <text evidence="1">The sequence shown here is derived from an EMBL/GenBank/DDBJ whole genome shotgun (WGS) entry which is preliminary data.</text>
</comment>
<evidence type="ECO:0000313" key="2">
    <source>
        <dbReference type="Proteomes" id="UP000238137"/>
    </source>
</evidence>
<dbReference type="EMBL" id="PXNQ02000001">
    <property type="protein sequence ID" value="RNF36067.1"/>
    <property type="molecule type" value="Genomic_DNA"/>
</dbReference>